<dbReference type="GO" id="GO:0015031">
    <property type="term" value="P:protein transport"/>
    <property type="evidence" value="ECO:0007669"/>
    <property type="project" value="UniProtKB-KW"/>
</dbReference>
<dbReference type="PANTHER" id="PTHR12888">
    <property type="entry name" value="PEROXISOME ASSEMBLY PROTEIN 12 PEROXIN-12"/>
    <property type="match status" value="1"/>
</dbReference>
<dbReference type="GO" id="GO:0005778">
    <property type="term" value="C:peroxisomal membrane"/>
    <property type="evidence" value="ECO:0007669"/>
    <property type="project" value="UniProtKB-SubCell"/>
</dbReference>
<dbReference type="Pfam" id="PF13923">
    <property type="entry name" value="zf-C3HC4_2"/>
    <property type="match status" value="1"/>
</dbReference>
<dbReference type="Pfam" id="PF04757">
    <property type="entry name" value="Pex2_Pex12"/>
    <property type="match status" value="1"/>
</dbReference>
<dbReference type="FunFam" id="3.30.40.10:FF:000634">
    <property type="entry name" value="Peroxisome assembly protein 12"/>
    <property type="match status" value="1"/>
</dbReference>
<keyword evidence="9" id="KW-0862">Zinc</keyword>
<keyword evidence="6 16" id="KW-0812">Transmembrane</keyword>
<evidence type="ECO:0000256" key="5">
    <source>
        <dbReference type="ARBA" id="ARBA00022448"/>
    </source>
</evidence>
<evidence type="ECO:0000256" key="12">
    <source>
        <dbReference type="ARBA" id="ARBA00023136"/>
    </source>
</evidence>
<keyword evidence="13" id="KW-0576">Peroxisome</keyword>
<dbReference type="InterPro" id="IPR017375">
    <property type="entry name" value="PEX12"/>
</dbReference>
<evidence type="ECO:0000256" key="4">
    <source>
        <dbReference type="ARBA" id="ARBA00018980"/>
    </source>
</evidence>
<comment type="pathway">
    <text evidence="2">Protein modification; protein ubiquitination.</text>
</comment>
<keyword evidence="10" id="KW-0653">Protein transport</keyword>
<gene>
    <name evidence="18" type="ORF">HHI36_021046</name>
</gene>
<dbReference type="PANTHER" id="PTHR12888:SF0">
    <property type="entry name" value="PEROXISOME ASSEMBLY PROTEIN 12"/>
    <property type="match status" value="1"/>
</dbReference>
<keyword evidence="8 15" id="KW-0863">Zinc-finger</keyword>
<dbReference type="InterPro" id="IPR001841">
    <property type="entry name" value="Znf_RING"/>
</dbReference>
<evidence type="ECO:0000256" key="16">
    <source>
        <dbReference type="SAM" id="Phobius"/>
    </source>
</evidence>
<keyword evidence="12 16" id="KW-0472">Membrane</keyword>
<feature type="transmembrane region" description="Helical" evidence="16">
    <location>
        <begin position="108"/>
        <end position="129"/>
    </location>
</feature>
<evidence type="ECO:0000256" key="1">
    <source>
        <dbReference type="ARBA" id="ARBA00004585"/>
    </source>
</evidence>
<dbReference type="InterPro" id="IPR006845">
    <property type="entry name" value="Pex_N"/>
</dbReference>
<evidence type="ECO:0000259" key="17">
    <source>
        <dbReference type="PROSITE" id="PS50089"/>
    </source>
</evidence>
<proteinExistence type="inferred from homology"/>
<dbReference type="GO" id="GO:0007031">
    <property type="term" value="P:peroxisome organization"/>
    <property type="evidence" value="ECO:0007669"/>
    <property type="project" value="UniProtKB-ARBA"/>
</dbReference>
<comment type="caution">
    <text evidence="18">The sequence shown here is derived from an EMBL/GenBank/DDBJ whole genome shotgun (WGS) entry which is preliminary data.</text>
</comment>
<dbReference type="GO" id="GO:0008270">
    <property type="term" value="F:zinc ion binding"/>
    <property type="evidence" value="ECO:0007669"/>
    <property type="project" value="UniProtKB-KW"/>
</dbReference>
<dbReference type="EMBL" id="JABFTP020000042">
    <property type="protein sequence ID" value="KAL3270506.1"/>
    <property type="molecule type" value="Genomic_DNA"/>
</dbReference>
<evidence type="ECO:0000256" key="13">
    <source>
        <dbReference type="ARBA" id="ARBA00023140"/>
    </source>
</evidence>
<dbReference type="AlphaFoldDB" id="A0ABD2MWK0"/>
<keyword evidence="5" id="KW-0813">Transport</keyword>
<evidence type="ECO:0000256" key="9">
    <source>
        <dbReference type="ARBA" id="ARBA00022833"/>
    </source>
</evidence>
<organism evidence="18 19">
    <name type="scientific">Cryptolaemus montrouzieri</name>
    <dbReference type="NCBI Taxonomy" id="559131"/>
    <lineage>
        <taxon>Eukaryota</taxon>
        <taxon>Metazoa</taxon>
        <taxon>Ecdysozoa</taxon>
        <taxon>Arthropoda</taxon>
        <taxon>Hexapoda</taxon>
        <taxon>Insecta</taxon>
        <taxon>Pterygota</taxon>
        <taxon>Neoptera</taxon>
        <taxon>Endopterygota</taxon>
        <taxon>Coleoptera</taxon>
        <taxon>Polyphaga</taxon>
        <taxon>Cucujiformia</taxon>
        <taxon>Coccinelloidea</taxon>
        <taxon>Coccinellidae</taxon>
        <taxon>Scymninae</taxon>
        <taxon>Scymnini</taxon>
        <taxon>Cryptolaemus</taxon>
    </lineage>
</organism>
<dbReference type="PROSITE" id="PS50089">
    <property type="entry name" value="ZF_RING_2"/>
    <property type="match status" value="1"/>
</dbReference>
<reference evidence="18 19" key="1">
    <citation type="journal article" date="2021" name="BMC Biol.">
        <title>Horizontally acquired antibacterial genes associated with adaptive radiation of ladybird beetles.</title>
        <authorList>
            <person name="Li H.S."/>
            <person name="Tang X.F."/>
            <person name="Huang Y.H."/>
            <person name="Xu Z.Y."/>
            <person name="Chen M.L."/>
            <person name="Du X.Y."/>
            <person name="Qiu B.Y."/>
            <person name="Chen P.T."/>
            <person name="Zhang W."/>
            <person name="Slipinski A."/>
            <person name="Escalona H.E."/>
            <person name="Waterhouse R.M."/>
            <person name="Zwick A."/>
            <person name="Pang H."/>
        </authorList>
    </citation>
    <scope>NUCLEOTIDE SEQUENCE [LARGE SCALE GENOMIC DNA]</scope>
    <source>
        <strain evidence="18">SYSU2018</strain>
    </source>
</reference>
<name>A0ABD2MWK0_9CUCU</name>
<dbReference type="Proteomes" id="UP001516400">
    <property type="component" value="Unassembled WGS sequence"/>
</dbReference>
<evidence type="ECO:0000313" key="18">
    <source>
        <dbReference type="EMBL" id="KAL3270506.1"/>
    </source>
</evidence>
<evidence type="ECO:0000256" key="7">
    <source>
        <dbReference type="ARBA" id="ARBA00022723"/>
    </source>
</evidence>
<evidence type="ECO:0000256" key="3">
    <source>
        <dbReference type="ARBA" id="ARBA00008704"/>
    </source>
</evidence>
<evidence type="ECO:0000256" key="15">
    <source>
        <dbReference type="PROSITE-ProRule" id="PRU00175"/>
    </source>
</evidence>
<keyword evidence="11 16" id="KW-1133">Transmembrane helix</keyword>
<dbReference type="SMART" id="SM00184">
    <property type="entry name" value="RING"/>
    <property type="match status" value="1"/>
</dbReference>
<feature type="domain" description="RING-type" evidence="17">
    <location>
        <begin position="232"/>
        <end position="271"/>
    </location>
</feature>
<accession>A0ABD2MWK0</accession>
<evidence type="ECO:0000256" key="8">
    <source>
        <dbReference type="ARBA" id="ARBA00022771"/>
    </source>
</evidence>
<evidence type="ECO:0000256" key="6">
    <source>
        <dbReference type="ARBA" id="ARBA00022692"/>
    </source>
</evidence>
<evidence type="ECO:0000256" key="11">
    <source>
        <dbReference type="ARBA" id="ARBA00022989"/>
    </source>
</evidence>
<dbReference type="CDD" id="cd16451">
    <property type="entry name" value="mRING_PEX12"/>
    <property type="match status" value="1"/>
</dbReference>
<keyword evidence="7" id="KW-0479">Metal-binding</keyword>
<keyword evidence="19" id="KW-1185">Reference proteome</keyword>
<evidence type="ECO:0000256" key="14">
    <source>
        <dbReference type="ARBA" id="ARBA00029692"/>
    </source>
</evidence>
<dbReference type="Gene3D" id="3.30.40.10">
    <property type="entry name" value="Zinc/RING finger domain, C3HC4 (zinc finger)"/>
    <property type="match status" value="1"/>
</dbReference>
<evidence type="ECO:0000256" key="2">
    <source>
        <dbReference type="ARBA" id="ARBA00004906"/>
    </source>
</evidence>
<sequence length="286" mass="33232">MALYAANFTTTLQNKPSILEILAQKSLNETLYPALQKVVLAIYSNFPEKYHWLYRHNEKIFLVINGLLQYYYFKRYDSSFSESFMDLKGTEDVEGCLGKSFLDRTKKWFILVYPFIQTVWGAWLVVNYLKYMSGQEESQLPTLQLLNLKLVYSDDINNSSFWIPFLKGELPWKDFQKDAIKNICVGMLEIMAFSMQFAQSLHSIAPNFVINGLPKIPAPMVDNKSSNYKEKCPICRQYWKLPVVLPVSGYVFCFSCILKYLKEYQSCPVTKLPAKPLDIVRLFDGE</sequence>
<protein>
    <recommendedName>
        <fullName evidence="4">Peroxisome assembly protein 12</fullName>
    </recommendedName>
    <alternativeName>
        <fullName evidence="14">Peroxin-12</fullName>
    </alternativeName>
</protein>
<dbReference type="InterPro" id="IPR013083">
    <property type="entry name" value="Znf_RING/FYVE/PHD"/>
</dbReference>
<evidence type="ECO:0000313" key="19">
    <source>
        <dbReference type="Proteomes" id="UP001516400"/>
    </source>
</evidence>
<evidence type="ECO:0000256" key="10">
    <source>
        <dbReference type="ARBA" id="ARBA00022927"/>
    </source>
</evidence>
<comment type="similarity">
    <text evidence="3">Belongs to the pex2/pex10/pex12 family.</text>
</comment>
<dbReference type="SUPFAM" id="SSF57850">
    <property type="entry name" value="RING/U-box"/>
    <property type="match status" value="1"/>
</dbReference>
<comment type="subcellular location">
    <subcellularLocation>
        <location evidence="1">Peroxisome membrane</location>
        <topology evidence="1">Multi-pass membrane protein</topology>
    </subcellularLocation>
</comment>